<evidence type="ECO:0000259" key="4">
    <source>
        <dbReference type="PROSITE" id="PS50102"/>
    </source>
</evidence>
<dbReference type="SUPFAM" id="SSF101233">
    <property type="entry name" value="PWI domain"/>
    <property type="match status" value="1"/>
</dbReference>
<dbReference type="PANTHER" id="PTHR18806:SF4">
    <property type="entry name" value="RNA-BINDING PROTEIN 25"/>
    <property type="match status" value="1"/>
</dbReference>
<dbReference type="Pfam" id="PF01480">
    <property type="entry name" value="PWI"/>
    <property type="match status" value="1"/>
</dbReference>
<organism evidence="6 7">
    <name type="scientific">Caenorhabditis angaria</name>
    <dbReference type="NCBI Taxonomy" id="860376"/>
    <lineage>
        <taxon>Eukaryota</taxon>
        <taxon>Metazoa</taxon>
        <taxon>Ecdysozoa</taxon>
        <taxon>Nematoda</taxon>
        <taxon>Chromadorea</taxon>
        <taxon>Rhabditida</taxon>
        <taxon>Rhabditina</taxon>
        <taxon>Rhabditomorpha</taxon>
        <taxon>Rhabditoidea</taxon>
        <taxon>Rhabditidae</taxon>
        <taxon>Peloderinae</taxon>
        <taxon>Caenorhabditis</taxon>
    </lineage>
</organism>
<feature type="compositionally biased region" description="Low complexity" evidence="3">
    <location>
        <begin position="223"/>
        <end position="242"/>
    </location>
</feature>
<dbReference type="OrthoDB" id="6275295at2759"/>
<keyword evidence="2" id="KW-0694">RNA-binding</keyword>
<keyword evidence="7" id="KW-1185">Reference proteome</keyword>
<evidence type="ECO:0000313" key="7">
    <source>
        <dbReference type="Proteomes" id="UP001152747"/>
    </source>
</evidence>
<dbReference type="InterPro" id="IPR012677">
    <property type="entry name" value="Nucleotide-bd_a/b_plait_sf"/>
</dbReference>
<name>A0A9P1N6P9_9PELO</name>
<dbReference type="AlphaFoldDB" id="A0A9P1N6P9"/>
<feature type="region of interest" description="Disordered" evidence="3">
    <location>
        <begin position="348"/>
        <end position="494"/>
    </location>
</feature>
<sequence length="650" mass="75372">MSFRPQYGVPYNHYPQQPIVFGQMRMPGQIPPPREMPPAPVFVGNISEKCSDEFMKKMLEECGQVSSWKRIQGTNGKWQGFGFCNFSDAEGTLRALRILNDFHLGDKKLTVKAEEKVRIDLRKSAIETRKRQGKNDLKLKEDELPADEEDLKKDEEIRLKILHWIEHDHPELLTVAEDGEISDKEMKKEIGKDRSPDRNKKDRRRRSRSRSRSQRNKRRRSRSSSSSSDSRSSRSYSSGSSRSRSRTPAKKTTSKRRRERSGTRSSEDEEDAHYEKEERKEKDRKNFMQKEAKRLRLFLEDYEDDKDDQKYYKSSMLFKRKRDYELELQADQKDRLREQQEIEELKKQIMEENNGEDNIINVEEEAMKRHQQKEDEAMRKLRADSGSPNPHQPLGQNGDEEEEEEEEESSSSDGSDSGDDEKDKTEKKDVGEIEAEEINNGSLDIDTPEPPKPPGGWKALGSTEETNIIRPNKSPNGNQATSNSNSHPPSSAGVSLFQPIAQRLNGVFGNDDEDDDTNSKKKLKPLEITREERMQVMSAEEKKTLSRQIIKNLPTGREDLFATSIEWDFIDKSVMETRIKPWVTKKVQEFLGEEETQLVDFICEKIEARSSPEQILKDIAMIIDDDADQFVVKMWRLLVYEGRARKMGVQ</sequence>
<dbReference type="SMART" id="SM00311">
    <property type="entry name" value="PWI"/>
    <property type="match status" value="1"/>
</dbReference>
<evidence type="ECO:0000256" key="1">
    <source>
        <dbReference type="ARBA" id="ARBA00022664"/>
    </source>
</evidence>
<feature type="domain" description="PWI" evidence="5">
    <location>
        <begin position="558"/>
        <end position="650"/>
    </location>
</feature>
<dbReference type="CDD" id="cd12446">
    <property type="entry name" value="RRM_RBM25"/>
    <property type="match status" value="1"/>
</dbReference>
<dbReference type="Gene3D" id="1.20.1390.10">
    <property type="entry name" value="PWI domain"/>
    <property type="match status" value="1"/>
</dbReference>
<dbReference type="SMART" id="SM00360">
    <property type="entry name" value="RRM"/>
    <property type="match status" value="1"/>
</dbReference>
<dbReference type="GO" id="GO:0006397">
    <property type="term" value="P:mRNA processing"/>
    <property type="evidence" value="ECO:0007669"/>
    <property type="project" value="UniProtKB-KW"/>
</dbReference>
<feature type="compositionally biased region" description="Basic and acidic residues" evidence="3">
    <location>
        <begin position="365"/>
        <end position="383"/>
    </location>
</feature>
<dbReference type="PANTHER" id="PTHR18806">
    <property type="entry name" value="RBM25 PROTEIN"/>
    <property type="match status" value="1"/>
</dbReference>
<dbReference type="GO" id="GO:0005681">
    <property type="term" value="C:spliceosomal complex"/>
    <property type="evidence" value="ECO:0007669"/>
    <property type="project" value="TreeGrafter"/>
</dbReference>
<dbReference type="PROSITE" id="PS50102">
    <property type="entry name" value="RRM"/>
    <property type="match status" value="1"/>
</dbReference>
<reference evidence="6" key="1">
    <citation type="submission" date="2022-11" db="EMBL/GenBank/DDBJ databases">
        <authorList>
            <person name="Kikuchi T."/>
        </authorList>
    </citation>
    <scope>NUCLEOTIDE SEQUENCE</scope>
    <source>
        <strain evidence="6">PS1010</strain>
    </source>
</reference>
<keyword evidence="1" id="KW-0507">mRNA processing</keyword>
<evidence type="ECO:0008006" key="8">
    <source>
        <dbReference type="Google" id="ProtNLM"/>
    </source>
</evidence>
<feature type="compositionally biased region" description="Basic residues" evidence="3">
    <location>
        <begin position="243"/>
        <end position="259"/>
    </location>
</feature>
<dbReference type="Proteomes" id="UP001152747">
    <property type="component" value="Unassembled WGS sequence"/>
</dbReference>
<dbReference type="InterPro" id="IPR052768">
    <property type="entry name" value="RBM25"/>
</dbReference>
<dbReference type="InterPro" id="IPR002483">
    <property type="entry name" value="PWI_dom"/>
</dbReference>
<dbReference type="SUPFAM" id="SSF54928">
    <property type="entry name" value="RNA-binding domain, RBD"/>
    <property type="match status" value="1"/>
</dbReference>
<feature type="compositionally biased region" description="Polar residues" evidence="3">
    <location>
        <begin position="473"/>
        <end position="493"/>
    </location>
</feature>
<feature type="domain" description="RRM" evidence="4">
    <location>
        <begin position="39"/>
        <end position="116"/>
    </location>
</feature>
<feature type="compositionally biased region" description="Acidic residues" evidence="3">
    <location>
        <begin position="398"/>
        <end position="420"/>
    </location>
</feature>
<feature type="compositionally biased region" description="Basic residues" evidence="3">
    <location>
        <begin position="201"/>
        <end position="222"/>
    </location>
</feature>
<dbReference type="Gene3D" id="3.30.70.330">
    <property type="match status" value="2"/>
</dbReference>
<dbReference type="InterPro" id="IPR035979">
    <property type="entry name" value="RBD_domain_sf"/>
</dbReference>
<comment type="caution">
    <text evidence="6">The sequence shown here is derived from an EMBL/GenBank/DDBJ whole genome shotgun (WGS) entry which is preliminary data.</text>
</comment>
<dbReference type="EMBL" id="CANHGI010000005">
    <property type="protein sequence ID" value="CAI5451869.1"/>
    <property type="molecule type" value="Genomic_DNA"/>
</dbReference>
<evidence type="ECO:0000256" key="2">
    <source>
        <dbReference type="PROSITE-ProRule" id="PRU00176"/>
    </source>
</evidence>
<protein>
    <recommendedName>
        <fullName evidence="8">RNA-binding protein 25</fullName>
    </recommendedName>
</protein>
<feature type="compositionally biased region" description="Basic and acidic residues" evidence="3">
    <location>
        <begin position="181"/>
        <end position="200"/>
    </location>
</feature>
<dbReference type="InterPro" id="IPR034268">
    <property type="entry name" value="RBM25_RRM"/>
</dbReference>
<feature type="compositionally biased region" description="Basic and acidic residues" evidence="3">
    <location>
        <begin position="273"/>
        <end position="289"/>
    </location>
</feature>
<dbReference type="GO" id="GO:0003729">
    <property type="term" value="F:mRNA binding"/>
    <property type="evidence" value="ECO:0007669"/>
    <property type="project" value="TreeGrafter"/>
</dbReference>
<gene>
    <name evidence="6" type="ORF">CAMP_LOCUS14506</name>
</gene>
<feature type="region of interest" description="Disordered" evidence="3">
    <location>
        <begin position="175"/>
        <end position="289"/>
    </location>
</feature>
<accession>A0A9P1N6P9</accession>
<dbReference type="PROSITE" id="PS51025">
    <property type="entry name" value="PWI"/>
    <property type="match status" value="1"/>
</dbReference>
<evidence type="ECO:0000256" key="3">
    <source>
        <dbReference type="SAM" id="MobiDB-lite"/>
    </source>
</evidence>
<proteinExistence type="predicted"/>
<dbReference type="GO" id="GO:0000381">
    <property type="term" value="P:regulation of alternative mRNA splicing, via spliceosome"/>
    <property type="evidence" value="ECO:0007669"/>
    <property type="project" value="TreeGrafter"/>
</dbReference>
<dbReference type="InterPro" id="IPR036483">
    <property type="entry name" value="PWI_dom_sf"/>
</dbReference>
<evidence type="ECO:0000259" key="5">
    <source>
        <dbReference type="PROSITE" id="PS51025"/>
    </source>
</evidence>
<dbReference type="Pfam" id="PF00076">
    <property type="entry name" value="RRM_1"/>
    <property type="match status" value="1"/>
</dbReference>
<dbReference type="InterPro" id="IPR000504">
    <property type="entry name" value="RRM_dom"/>
</dbReference>
<feature type="compositionally biased region" description="Basic and acidic residues" evidence="3">
    <location>
        <begin position="421"/>
        <end position="431"/>
    </location>
</feature>
<evidence type="ECO:0000313" key="6">
    <source>
        <dbReference type="EMBL" id="CAI5451869.1"/>
    </source>
</evidence>